<dbReference type="Gene3D" id="2.40.40.10">
    <property type="entry name" value="RlpA-like domain"/>
    <property type="match status" value="1"/>
</dbReference>
<gene>
    <name evidence="6" type="ORF">N0V93_010245</name>
</gene>
<dbReference type="Pfam" id="PF24300">
    <property type="entry name" value="KWL1"/>
    <property type="match status" value="1"/>
</dbReference>
<evidence type="ECO:0000256" key="4">
    <source>
        <dbReference type="ARBA" id="ARBA00022729"/>
    </source>
</evidence>
<dbReference type="GO" id="GO:0005576">
    <property type="term" value="C:extracellular region"/>
    <property type="evidence" value="ECO:0007669"/>
    <property type="project" value="UniProtKB-SubCell"/>
</dbReference>
<evidence type="ECO:0000313" key="6">
    <source>
        <dbReference type="EMBL" id="KAJ4385814.1"/>
    </source>
</evidence>
<name>A0A9W8YK05_9PEZI</name>
<sequence>MLSPVALLTAFAALTAAAPMADQSPAEPRGLLSGQLTWYTEGMGVSATACGTVHQVTEHIAALSPADYGTYANPNDSPVCGKHIRIHGSNGNSVVAKVVDRCAGCTGHNVDVTPVVFTTLGFTEAVGRVEMSWQFI</sequence>
<dbReference type="CDD" id="cd22191">
    <property type="entry name" value="DPBB_RlpA_EXP_N-like"/>
    <property type="match status" value="1"/>
</dbReference>
<dbReference type="PANTHER" id="PTHR31836:SF22">
    <property type="entry name" value="RLPA-LIKE PROTEIN DOUBLE-PSI BETA-BARREL DOMAIN-CONTAINING PROTEIN"/>
    <property type="match status" value="1"/>
</dbReference>
<comment type="caution">
    <text evidence="6">The sequence shown here is derived from an EMBL/GenBank/DDBJ whole genome shotgun (WGS) entry which is preliminary data.</text>
</comment>
<proteinExistence type="inferred from homology"/>
<keyword evidence="3" id="KW-0964">Secreted</keyword>
<comment type="similarity">
    <text evidence="2">Belongs to the kiwellin family.</text>
</comment>
<dbReference type="SUPFAM" id="SSF50685">
    <property type="entry name" value="Barwin-like endoglucanases"/>
    <property type="match status" value="1"/>
</dbReference>
<evidence type="ECO:0000313" key="7">
    <source>
        <dbReference type="Proteomes" id="UP001140453"/>
    </source>
</evidence>
<comment type="subcellular location">
    <subcellularLocation>
        <location evidence="1">Secreted</location>
    </subcellularLocation>
</comment>
<evidence type="ECO:0008006" key="8">
    <source>
        <dbReference type="Google" id="ProtNLM"/>
    </source>
</evidence>
<keyword evidence="4 5" id="KW-0732">Signal</keyword>
<evidence type="ECO:0000256" key="5">
    <source>
        <dbReference type="SAM" id="SignalP"/>
    </source>
</evidence>
<evidence type="ECO:0000256" key="2">
    <source>
        <dbReference type="ARBA" id="ARBA00005592"/>
    </source>
</evidence>
<evidence type="ECO:0000256" key="1">
    <source>
        <dbReference type="ARBA" id="ARBA00004613"/>
    </source>
</evidence>
<accession>A0A9W8YK05</accession>
<dbReference type="Proteomes" id="UP001140453">
    <property type="component" value="Unassembled WGS sequence"/>
</dbReference>
<keyword evidence="7" id="KW-1185">Reference proteome</keyword>
<dbReference type="AlphaFoldDB" id="A0A9W8YK05"/>
<dbReference type="EMBL" id="JAPEVB010000007">
    <property type="protein sequence ID" value="KAJ4385814.1"/>
    <property type="molecule type" value="Genomic_DNA"/>
</dbReference>
<dbReference type="OrthoDB" id="406505at2759"/>
<protein>
    <recommendedName>
        <fullName evidence="8">RlpA-like protein double-psi beta-barrel domain-containing protein</fullName>
    </recommendedName>
</protein>
<dbReference type="InterPro" id="IPR039271">
    <property type="entry name" value="Kiwellin-like"/>
</dbReference>
<feature type="chain" id="PRO_5040826213" description="RlpA-like protein double-psi beta-barrel domain-containing protein" evidence="5">
    <location>
        <begin position="18"/>
        <end position="136"/>
    </location>
</feature>
<dbReference type="PANTHER" id="PTHR31836">
    <property type="match status" value="1"/>
</dbReference>
<dbReference type="InterPro" id="IPR051477">
    <property type="entry name" value="Expansin_CellWall"/>
</dbReference>
<feature type="signal peptide" evidence="5">
    <location>
        <begin position="1"/>
        <end position="17"/>
    </location>
</feature>
<dbReference type="InterPro" id="IPR036908">
    <property type="entry name" value="RlpA-like_sf"/>
</dbReference>
<evidence type="ECO:0000256" key="3">
    <source>
        <dbReference type="ARBA" id="ARBA00022525"/>
    </source>
</evidence>
<reference evidence="6" key="1">
    <citation type="submission" date="2022-10" db="EMBL/GenBank/DDBJ databases">
        <title>Tapping the CABI collections for fungal endophytes: first genome assemblies for Collariella, Neodidymelliopsis, Ascochyta clinopodiicola, Didymella pomorum, Didymosphaeria variabile, Neocosmospora piperis and Neocucurbitaria cava.</title>
        <authorList>
            <person name="Hill R."/>
        </authorList>
    </citation>
    <scope>NUCLEOTIDE SEQUENCE</scope>
    <source>
        <strain evidence="6">IMI 355082</strain>
    </source>
</reference>
<organism evidence="6 7">
    <name type="scientific">Gnomoniopsis smithogilvyi</name>
    <dbReference type="NCBI Taxonomy" id="1191159"/>
    <lineage>
        <taxon>Eukaryota</taxon>
        <taxon>Fungi</taxon>
        <taxon>Dikarya</taxon>
        <taxon>Ascomycota</taxon>
        <taxon>Pezizomycotina</taxon>
        <taxon>Sordariomycetes</taxon>
        <taxon>Sordariomycetidae</taxon>
        <taxon>Diaporthales</taxon>
        <taxon>Gnomoniaceae</taxon>
        <taxon>Gnomoniopsis</taxon>
    </lineage>
</organism>